<dbReference type="GO" id="GO:0005737">
    <property type="term" value="C:cytoplasm"/>
    <property type="evidence" value="ECO:0007669"/>
    <property type="project" value="InterPro"/>
</dbReference>
<dbReference type="PROSITE" id="PS51097">
    <property type="entry name" value="PTS_EIIA_TYPE_5"/>
    <property type="match status" value="1"/>
</dbReference>
<dbReference type="Proteomes" id="UP000199444">
    <property type="component" value="Unassembled WGS sequence"/>
</dbReference>
<dbReference type="SUPFAM" id="SSF141530">
    <property type="entry name" value="PTSIIA/GutA-like"/>
    <property type="match status" value="1"/>
</dbReference>
<dbReference type="EMBL" id="FNKD01000001">
    <property type="protein sequence ID" value="SDQ16047.1"/>
    <property type="molecule type" value="Genomic_DNA"/>
</dbReference>
<dbReference type="STRING" id="553311.SAMN05216231_0726"/>
<evidence type="ECO:0000313" key="3">
    <source>
        <dbReference type="Proteomes" id="UP000199444"/>
    </source>
</evidence>
<protein>
    <submittedName>
        <fullName evidence="2">PTS system, glucitol/sorbitol-specific IIA component</fullName>
    </submittedName>
</protein>
<dbReference type="GO" id="GO:0008982">
    <property type="term" value="F:protein-N(PI)-phosphohistidine-sugar phosphotransferase activity"/>
    <property type="evidence" value="ECO:0007669"/>
    <property type="project" value="InterPro"/>
</dbReference>
<accession>A0A1H0YLJ5</accession>
<dbReference type="InterPro" id="IPR036665">
    <property type="entry name" value="PTS_IIA_glucitol/sorbitol_sf"/>
</dbReference>
<reference evidence="2 3" key="1">
    <citation type="submission" date="2016-10" db="EMBL/GenBank/DDBJ databases">
        <authorList>
            <person name="de Groot N.N."/>
        </authorList>
    </citation>
    <scope>NUCLEOTIDE SEQUENCE [LARGE SCALE GENOMIC DNA]</scope>
    <source>
        <strain evidence="2 3">CGMCC 1.10449</strain>
    </source>
</reference>
<dbReference type="GO" id="GO:0009401">
    <property type="term" value="P:phosphoenolpyruvate-dependent sugar phosphotransferase system"/>
    <property type="evidence" value="ECO:0007669"/>
    <property type="project" value="InterPro"/>
</dbReference>
<dbReference type="PANTHER" id="PTHR40398">
    <property type="entry name" value="PTS SYSTEM GLUCITOL/SORBITOL-SPECIFIC EIIA COMPONENT"/>
    <property type="match status" value="1"/>
</dbReference>
<proteinExistence type="predicted"/>
<feature type="modified residue" description="Phosphohistidine; by HPr" evidence="1">
    <location>
        <position position="44"/>
    </location>
</feature>
<dbReference type="AlphaFoldDB" id="A0A1H0YLJ5"/>
<dbReference type="RefSeq" id="WP_092491583.1">
    <property type="nucleotide sequence ID" value="NZ_FNKD01000001.1"/>
</dbReference>
<evidence type="ECO:0000313" key="2">
    <source>
        <dbReference type="EMBL" id="SDQ16047.1"/>
    </source>
</evidence>
<dbReference type="InterPro" id="IPR004716">
    <property type="entry name" value="PTS_IIA_glucitol/sorbitol-sp"/>
</dbReference>
<gene>
    <name evidence="2" type="ORF">SAMN05216231_0726</name>
</gene>
<organism evidence="2 3">
    <name type="scientific">Virgibacillus salinus</name>
    <dbReference type="NCBI Taxonomy" id="553311"/>
    <lineage>
        <taxon>Bacteria</taxon>
        <taxon>Bacillati</taxon>
        <taxon>Bacillota</taxon>
        <taxon>Bacilli</taxon>
        <taxon>Bacillales</taxon>
        <taxon>Bacillaceae</taxon>
        <taxon>Virgibacillus</taxon>
    </lineage>
</organism>
<keyword evidence="3" id="KW-1185">Reference proteome</keyword>
<dbReference type="PANTHER" id="PTHR40398:SF1">
    <property type="entry name" value="PTS SYSTEM GLUCITOL_SORBITOL-SPECIFIC EIIA COMPONENT"/>
    <property type="match status" value="1"/>
</dbReference>
<evidence type="ECO:0000256" key="1">
    <source>
        <dbReference type="PROSITE-ProRule" id="PRU00420"/>
    </source>
</evidence>
<dbReference type="GO" id="GO:0016301">
    <property type="term" value="F:kinase activity"/>
    <property type="evidence" value="ECO:0007669"/>
    <property type="project" value="TreeGrafter"/>
</dbReference>
<sequence>MSNSFYEVKVVEVGEDAPLMFEEKMMILFNDTVPADLKSISVVHDGDSLTQDIKAGDEMVINDEPFKILFVGDKANETMKELGHATFNFNGDSHSELPGTVCLEQKQIPEVNEKMIISFRR</sequence>
<dbReference type="Pfam" id="PF03829">
    <property type="entry name" value="PTSIIA_gutA"/>
    <property type="match status" value="1"/>
</dbReference>
<dbReference type="Gene3D" id="2.40.33.40">
    <property type="entry name" value="Phosphotransferase system, glucitol/sorbitol-specific IIA component"/>
    <property type="match status" value="1"/>
</dbReference>
<name>A0A1H0YLJ5_9BACI</name>